<gene>
    <name evidence="1" type="ORF">R4315_05195</name>
</gene>
<dbReference type="EMBL" id="JAWLUP010000006">
    <property type="protein sequence ID" value="MDV7263954.1"/>
    <property type="molecule type" value="Genomic_DNA"/>
</dbReference>
<dbReference type="Pfam" id="PF00378">
    <property type="entry name" value="ECH_1"/>
    <property type="match status" value="1"/>
</dbReference>
<dbReference type="SUPFAM" id="SSF52096">
    <property type="entry name" value="ClpP/crotonase"/>
    <property type="match status" value="1"/>
</dbReference>
<dbReference type="PANTHER" id="PTHR11941">
    <property type="entry name" value="ENOYL-COA HYDRATASE-RELATED"/>
    <property type="match status" value="1"/>
</dbReference>
<dbReference type="Gene3D" id="3.90.226.10">
    <property type="entry name" value="2-enoyl-CoA Hydratase, Chain A, domain 1"/>
    <property type="match status" value="1"/>
</dbReference>
<dbReference type="GO" id="GO:0006635">
    <property type="term" value="P:fatty acid beta-oxidation"/>
    <property type="evidence" value="ECO:0007669"/>
    <property type="project" value="TreeGrafter"/>
</dbReference>
<reference evidence="1" key="1">
    <citation type="submission" date="2023-10" db="EMBL/GenBank/DDBJ databases">
        <title>Development of a sustainable strategy for remediation of hydrocarbon-contaminated territories based on the waste exchange concept.</title>
        <authorList>
            <person name="Krivoruchko A."/>
        </authorList>
    </citation>
    <scope>NUCLEOTIDE SEQUENCE</scope>
    <source>
        <strain evidence="1">IEGM 68</strain>
    </source>
</reference>
<dbReference type="RefSeq" id="WP_317745633.1">
    <property type="nucleotide sequence ID" value="NZ_JAWLUP010000006.1"/>
</dbReference>
<dbReference type="InterPro" id="IPR029045">
    <property type="entry name" value="ClpP/crotonase-like_dom_sf"/>
</dbReference>
<proteinExistence type="predicted"/>
<dbReference type="Proteomes" id="UP001185863">
    <property type="component" value="Unassembled WGS sequence"/>
</dbReference>
<dbReference type="PANTHER" id="PTHR11941:SF54">
    <property type="entry name" value="ENOYL-COA HYDRATASE, MITOCHONDRIAL"/>
    <property type="match status" value="1"/>
</dbReference>
<evidence type="ECO:0000313" key="2">
    <source>
        <dbReference type="Proteomes" id="UP001185863"/>
    </source>
</evidence>
<comment type="caution">
    <text evidence="1">The sequence shown here is derived from an EMBL/GenBank/DDBJ whole genome shotgun (WGS) entry which is preliminary data.</text>
</comment>
<dbReference type="GO" id="GO:0003824">
    <property type="term" value="F:catalytic activity"/>
    <property type="evidence" value="ECO:0007669"/>
    <property type="project" value="UniProtKB-ARBA"/>
</dbReference>
<organism evidence="1 2">
    <name type="scientific">Rhodococcus oxybenzonivorans</name>
    <dbReference type="NCBI Taxonomy" id="1990687"/>
    <lineage>
        <taxon>Bacteria</taxon>
        <taxon>Bacillati</taxon>
        <taxon>Actinomycetota</taxon>
        <taxon>Actinomycetes</taxon>
        <taxon>Mycobacteriales</taxon>
        <taxon>Nocardiaceae</taxon>
        <taxon>Rhodococcus</taxon>
    </lineage>
</organism>
<sequence length="243" mass="26342">MSDDGVITYESIDKVAILTIERPAKKNAISRAMAESLADAWLTFDRSSDRVAIVTGAGQNFTAGIDVRDAPENPSWAPNLGIATQKPIIAAIDGWCIGAGMMLLQQTDLALAAPTAKFRYPEAKFGLSRGMAAGIATKTAHKIAMEILLLGRVHTSEEFVRAGLINAVVESHALFDTALEWAREIATADEDVVKYLKQGVLDTVPRGPGERAAHEIWMIEQLPGNQRLKRGDLSVDDLKSYAR</sequence>
<accession>A0AAE4UX84</accession>
<name>A0AAE4UX84_9NOCA</name>
<dbReference type="InterPro" id="IPR001753">
    <property type="entry name" value="Enoyl-CoA_hydra/iso"/>
</dbReference>
<protein>
    <submittedName>
        <fullName evidence="1">Enoyl-CoA hydratase/isomerase family protein</fullName>
    </submittedName>
</protein>
<evidence type="ECO:0000313" key="1">
    <source>
        <dbReference type="EMBL" id="MDV7263954.1"/>
    </source>
</evidence>
<dbReference type="AlphaFoldDB" id="A0AAE4UX84"/>
<dbReference type="CDD" id="cd06558">
    <property type="entry name" value="crotonase-like"/>
    <property type="match status" value="1"/>
</dbReference>